<dbReference type="InterPro" id="IPR001206">
    <property type="entry name" value="Diacylglycerol_kinase_cat_dom"/>
</dbReference>
<dbReference type="PANTHER" id="PTHR12358:SF106">
    <property type="entry name" value="LIPID KINASE YEGS"/>
    <property type="match status" value="1"/>
</dbReference>
<dbReference type="InterPro" id="IPR016064">
    <property type="entry name" value="NAD/diacylglycerol_kinase_sf"/>
</dbReference>
<evidence type="ECO:0000256" key="6">
    <source>
        <dbReference type="ARBA" id="ARBA00022777"/>
    </source>
</evidence>
<keyword evidence="7" id="KW-0067">ATP-binding</keyword>
<dbReference type="InterPro" id="IPR017438">
    <property type="entry name" value="ATP-NAD_kinase_N"/>
</dbReference>
<dbReference type="NCBIfam" id="TIGR00147">
    <property type="entry name" value="YegS/Rv2252/BmrU family lipid kinase"/>
    <property type="match status" value="1"/>
</dbReference>
<dbReference type="EC" id="2.7.1.-" evidence="13"/>
<dbReference type="GO" id="GO:0016301">
    <property type="term" value="F:kinase activity"/>
    <property type="evidence" value="ECO:0007669"/>
    <property type="project" value="UniProtKB-KW"/>
</dbReference>
<comment type="cofactor">
    <cofactor evidence="1">
        <name>Mg(2+)</name>
        <dbReference type="ChEBI" id="CHEBI:18420"/>
    </cofactor>
</comment>
<keyword evidence="14" id="KW-1185">Reference proteome</keyword>
<dbReference type="EMBL" id="JBHSPH010000003">
    <property type="protein sequence ID" value="MFC5863168.1"/>
    <property type="molecule type" value="Genomic_DNA"/>
</dbReference>
<proteinExistence type="predicted"/>
<dbReference type="RefSeq" id="WP_263339672.1">
    <property type="nucleotide sequence ID" value="NZ_JAGSYH010000005.1"/>
</dbReference>
<gene>
    <name evidence="13" type="ORF">ACFPT7_12755</name>
</gene>
<keyword evidence="10" id="KW-0594">Phospholipid biosynthesis</keyword>
<dbReference type="InterPro" id="IPR045540">
    <property type="entry name" value="YegS/DAGK_C"/>
</dbReference>
<keyword evidence="2" id="KW-0444">Lipid biosynthesis</keyword>
<dbReference type="PANTHER" id="PTHR12358">
    <property type="entry name" value="SPHINGOSINE KINASE"/>
    <property type="match status" value="1"/>
</dbReference>
<evidence type="ECO:0000256" key="5">
    <source>
        <dbReference type="ARBA" id="ARBA00022741"/>
    </source>
</evidence>
<organism evidence="13 14">
    <name type="scientific">Acidicapsa dinghuensis</name>
    <dbReference type="NCBI Taxonomy" id="2218256"/>
    <lineage>
        <taxon>Bacteria</taxon>
        <taxon>Pseudomonadati</taxon>
        <taxon>Acidobacteriota</taxon>
        <taxon>Terriglobia</taxon>
        <taxon>Terriglobales</taxon>
        <taxon>Acidobacteriaceae</taxon>
        <taxon>Acidicapsa</taxon>
    </lineage>
</organism>
<evidence type="ECO:0000256" key="10">
    <source>
        <dbReference type="ARBA" id="ARBA00023209"/>
    </source>
</evidence>
<evidence type="ECO:0000256" key="9">
    <source>
        <dbReference type="ARBA" id="ARBA00023098"/>
    </source>
</evidence>
<comment type="caution">
    <text evidence="13">The sequence shown here is derived from an EMBL/GenBank/DDBJ whole genome shotgun (WGS) entry which is preliminary data.</text>
</comment>
<keyword evidence="4" id="KW-0479">Metal-binding</keyword>
<sequence length="316" mass="33715">MRKIVVVYNPASGMISNRRAGALEEAVAVLRAAGVEVRSTATDGPGSAAELARAAIADGCETVLACGGDGTVNEVLQGMIGSDAALGVLPLGTANALASDLGLPLSLAGAARMLLEAQPKRISIGRIQYRDRGGETQSRYFTVAAGIGADAQLMYRMDAQLKRRFGYALYAVEALRILATDPFPLFEARFMDASGEIVRTDKVSQLLAVRIRNFGGMLQNFAPGAALTNESLRLVAFKTRKRFDYLKFLTAVVGRRHTFNGCIALMEAMRVECVPLKGMEGKVYVEADGELLGGLPMNMDIVPDALNMLIPNEAAL</sequence>
<keyword evidence="9" id="KW-0443">Lipid metabolism</keyword>
<name>A0ABW1EIG6_9BACT</name>
<dbReference type="Pfam" id="PF19279">
    <property type="entry name" value="YegS_C"/>
    <property type="match status" value="1"/>
</dbReference>
<dbReference type="Gene3D" id="3.40.50.10330">
    <property type="entry name" value="Probable inorganic polyphosphate/atp-NAD kinase, domain 1"/>
    <property type="match status" value="1"/>
</dbReference>
<evidence type="ECO:0000313" key="14">
    <source>
        <dbReference type="Proteomes" id="UP001596091"/>
    </source>
</evidence>
<keyword evidence="6 13" id="KW-0418">Kinase</keyword>
<keyword evidence="8" id="KW-0460">Magnesium</keyword>
<dbReference type="InterPro" id="IPR050187">
    <property type="entry name" value="Lipid_Phosphate_FormReg"/>
</dbReference>
<evidence type="ECO:0000313" key="13">
    <source>
        <dbReference type="EMBL" id="MFC5863168.1"/>
    </source>
</evidence>
<evidence type="ECO:0000256" key="11">
    <source>
        <dbReference type="ARBA" id="ARBA00023264"/>
    </source>
</evidence>
<protein>
    <submittedName>
        <fullName evidence="13">Diacylglycerol/lipid kinase family protein</fullName>
        <ecNumber evidence="13">2.7.1.-</ecNumber>
    </submittedName>
</protein>
<dbReference type="SMART" id="SM00046">
    <property type="entry name" value="DAGKc"/>
    <property type="match status" value="1"/>
</dbReference>
<evidence type="ECO:0000256" key="4">
    <source>
        <dbReference type="ARBA" id="ARBA00022723"/>
    </source>
</evidence>
<dbReference type="InterPro" id="IPR005218">
    <property type="entry name" value="Diacylglycerol/lipid_kinase"/>
</dbReference>
<dbReference type="SUPFAM" id="SSF111331">
    <property type="entry name" value="NAD kinase/diacylglycerol kinase-like"/>
    <property type="match status" value="1"/>
</dbReference>
<accession>A0ABW1EIG6</accession>
<evidence type="ECO:0000256" key="8">
    <source>
        <dbReference type="ARBA" id="ARBA00022842"/>
    </source>
</evidence>
<keyword evidence="5" id="KW-0547">Nucleotide-binding</keyword>
<evidence type="ECO:0000256" key="7">
    <source>
        <dbReference type="ARBA" id="ARBA00022840"/>
    </source>
</evidence>
<reference evidence="14" key="1">
    <citation type="journal article" date="2019" name="Int. J. Syst. Evol. Microbiol.">
        <title>The Global Catalogue of Microorganisms (GCM) 10K type strain sequencing project: providing services to taxonomists for standard genome sequencing and annotation.</title>
        <authorList>
            <consortium name="The Broad Institute Genomics Platform"/>
            <consortium name="The Broad Institute Genome Sequencing Center for Infectious Disease"/>
            <person name="Wu L."/>
            <person name="Ma J."/>
        </authorList>
    </citation>
    <scope>NUCLEOTIDE SEQUENCE [LARGE SCALE GENOMIC DNA]</scope>
    <source>
        <strain evidence="14">JCM 4087</strain>
    </source>
</reference>
<dbReference type="Pfam" id="PF00781">
    <property type="entry name" value="DAGK_cat"/>
    <property type="match status" value="1"/>
</dbReference>
<dbReference type="Gene3D" id="2.60.200.40">
    <property type="match status" value="1"/>
</dbReference>
<dbReference type="PROSITE" id="PS50146">
    <property type="entry name" value="DAGK"/>
    <property type="match status" value="1"/>
</dbReference>
<dbReference type="Proteomes" id="UP001596091">
    <property type="component" value="Unassembled WGS sequence"/>
</dbReference>
<feature type="domain" description="DAGKc" evidence="12">
    <location>
        <begin position="1"/>
        <end position="131"/>
    </location>
</feature>
<evidence type="ECO:0000259" key="12">
    <source>
        <dbReference type="PROSITE" id="PS50146"/>
    </source>
</evidence>
<keyword evidence="3 13" id="KW-0808">Transferase</keyword>
<keyword evidence="11" id="KW-1208">Phospholipid metabolism</keyword>
<evidence type="ECO:0000256" key="3">
    <source>
        <dbReference type="ARBA" id="ARBA00022679"/>
    </source>
</evidence>
<evidence type="ECO:0000256" key="2">
    <source>
        <dbReference type="ARBA" id="ARBA00022516"/>
    </source>
</evidence>
<evidence type="ECO:0000256" key="1">
    <source>
        <dbReference type="ARBA" id="ARBA00001946"/>
    </source>
</evidence>